<accession>A0A117N4S1</accession>
<name>A0A117N4S1_RHILI</name>
<dbReference type="OrthoDB" id="276174at2"/>
<dbReference type="AlphaFoldDB" id="A0A117N4S1"/>
<sequence>MAPKAIIPRNLALKDIEDAVDYYAREVGLQVALGYVEDLQNVFELIASHPASGSLRYSYEIGLPGLRSVQFKRHPYLIFYLEQTDHIDVWRVLHAKVDIPAWLQNPNS</sequence>
<dbReference type="Pfam" id="PF05016">
    <property type="entry name" value="ParE_toxin"/>
    <property type="match status" value="1"/>
</dbReference>
<comment type="caution">
    <text evidence="3">The sequence shown here is derived from an EMBL/GenBank/DDBJ whole genome shotgun (WGS) entry which is preliminary data.</text>
</comment>
<evidence type="ECO:0000313" key="3">
    <source>
        <dbReference type="EMBL" id="KUM28250.1"/>
    </source>
</evidence>
<dbReference type="EMBL" id="LPWA01000024">
    <property type="protein sequence ID" value="KUM28250.1"/>
    <property type="molecule type" value="Genomic_DNA"/>
</dbReference>
<reference evidence="3 4" key="1">
    <citation type="submission" date="2015-12" db="EMBL/GenBank/DDBJ databases">
        <title>Draft genome sequence of Mesorhizobium sp. UFLA 01-765, a multitolerant efficient symbiont and plant-growth promoting strain isolated from Zn-mining soil using Leucaena leucocephala as a trap plant.</title>
        <authorList>
            <person name="Rangel W.M."/>
            <person name="Thijs S."/>
            <person name="Longatti S.M."/>
            <person name="Moreira F.M."/>
            <person name="Weyens N."/>
            <person name="Vangronsveld J."/>
            <person name="Van Hamme J.D."/>
            <person name="Bottos E.M."/>
            <person name="Rineau F."/>
        </authorList>
    </citation>
    <scope>NUCLEOTIDE SEQUENCE [LARGE SCALE GENOMIC DNA]</scope>
    <source>
        <strain evidence="3 4">UFLA 01-765</strain>
    </source>
</reference>
<organism evidence="3 4">
    <name type="scientific">Rhizobium loti</name>
    <name type="common">Mesorhizobium loti</name>
    <dbReference type="NCBI Taxonomy" id="381"/>
    <lineage>
        <taxon>Bacteria</taxon>
        <taxon>Pseudomonadati</taxon>
        <taxon>Pseudomonadota</taxon>
        <taxon>Alphaproteobacteria</taxon>
        <taxon>Hyphomicrobiales</taxon>
        <taxon>Phyllobacteriaceae</taxon>
        <taxon>Mesorhizobium</taxon>
    </lineage>
</organism>
<dbReference type="PANTHER" id="PTHR33755:SF8">
    <property type="entry name" value="TOXIN PARE2"/>
    <property type="match status" value="1"/>
</dbReference>
<dbReference type="InterPro" id="IPR035093">
    <property type="entry name" value="RelE/ParE_toxin_dom_sf"/>
</dbReference>
<keyword evidence="2" id="KW-1277">Toxin-antitoxin system</keyword>
<gene>
    <name evidence="3" type="ORF">AU467_12115</name>
</gene>
<dbReference type="InterPro" id="IPR007712">
    <property type="entry name" value="RelE/ParE_toxin"/>
</dbReference>
<proteinExistence type="inferred from homology"/>
<evidence type="ECO:0000256" key="2">
    <source>
        <dbReference type="ARBA" id="ARBA00022649"/>
    </source>
</evidence>
<dbReference type="InterPro" id="IPR051803">
    <property type="entry name" value="TA_system_RelE-like_toxin"/>
</dbReference>
<dbReference type="Gene3D" id="3.30.2310.20">
    <property type="entry name" value="RelE-like"/>
    <property type="match status" value="1"/>
</dbReference>
<evidence type="ECO:0000256" key="1">
    <source>
        <dbReference type="ARBA" id="ARBA00006226"/>
    </source>
</evidence>
<dbReference type="Proteomes" id="UP000053176">
    <property type="component" value="Unassembled WGS sequence"/>
</dbReference>
<comment type="similarity">
    <text evidence="1">Belongs to the RelE toxin family.</text>
</comment>
<protein>
    <submittedName>
        <fullName evidence="3">Plasmid stabilization protein</fullName>
    </submittedName>
</protein>
<dbReference type="PANTHER" id="PTHR33755">
    <property type="entry name" value="TOXIN PARE1-RELATED"/>
    <property type="match status" value="1"/>
</dbReference>
<evidence type="ECO:0000313" key="4">
    <source>
        <dbReference type="Proteomes" id="UP000053176"/>
    </source>
</evidence>